<keyword evidence="2 6" id="KW-0808">Transferase</keyword>
<dbReference type="Gene3D" id="2.40.50.1070">
    <property type="match status" value="1"/>
</dbReference>
<dbReference type="PANTHER" id="PTHR45904:SF2">
    <property type="entry name" value="TRNA (URACIL-5-)-METHYLTRANSFERASE HOMOLOG A"/>
    <property type="match status" value="1"/>
</dbReference>
<evidence type="ECO:0000256" key="6">
    <source>
        <dbReference type="PROSITE-ProRule" id="PRU01024"/>
    </source>
</evidence>
<evidence type="ECO:0000256" key="2">
    <source>
        <dbReference type="ARBA" id="ARBA00022679"/>
    </source>
</evidence>
<dbReference type="Gene3D" id="3.40.50.150">
    <property type="entry name" value="Vaccinia Virus protein VP39"/>
    <property type="match status" value="1"/>
</dbReference>
<dbReference type="EMBL" id="GEDC01001980">
    <property type="protein sequence ID" value="JAS35318.1"/>
    <property type="molecule type" value="Transcribed_RNA"/>
</dbReference>
<dbReference type="Pfam" id="PF13847">
    <property type="entry name" value="Methyltransf_31"/>
    <property type="match status" value="1"/>
</dbReference>
<dbReference type="PROSITE" id="PS51687">
    <property type="entry name" value="SAM_MT_RNA_M5U"/>
    <property type="match status" value="1"/>
</dbReference>
<feature type="compositionally biased region" description="Basic residues" evidence="7">
    <location>
        <begin position="846"/>
        <end position="860"/>
    </location>
</feature>
<name>A0A1B6EBK6_9HEMI</name>
<sequence>MEETSLTGDIGLQKETDINVKKEIDYDVKKETDNDGKIEIDHDVKKETENDVKKEIDGQETLNAEENSNGEQMEIEDEKKKNSMPVKRLSQNPYRSRGINPNHSFRVKVSGLPRFYSPTDPLLTEFKKMLREELELNFNYIRSPKKGNSWLYITFTKQEDQERALTLLRRYTWKNRTIICTLVVADVLKRKGEDSNEGTESKKPKLDIPLEEQMLMSTIPYHSIAYEEQLSKKNEEAACHLKWLFELIQKRSYPLSGWIEEQITKLGKGVPFTLEEIKPSPTVDGYRNRCEFRVGINPQNQEVTVGYRVDNQDERSVWVAPPDSLRHLPKQMIEVVKAFETFIKKSPYPPVLTQNNSEDKGIWRMLLLRINKKGDIMMVVVIRPPENETLNTEDIKKSIVEYFADGDGKDLNVKSMYLHLDKDRNNAIFGERRESSGIEHFWGSEHLDENILNLNLDVTPNFYFHWNTYGAEQLYNAVIDLAAVDSETTVLDLCCGSGGMGLTLAKLCKEVVGVELMDVNVEDAKKIAVKNELTNCEFLQGKIDDLYPQILEKLQGKKVIPILDPPRNGISQKMIVNLRNLKEADKIIYVCSNHKLPLKNLLDLGSVESGSFGETNPFIPTRIIPIDMSPHALRCELVILCERIDMTTIPKPTRRAPDSDQRKDRRRKRFRTPRGRYSSGPRGFGNGYGVRPSRFAISARDSLYPPPLRAALYGDFPQRDMSPRFGNFNDYDNPRGRRGLLDDIDSRYDRFFDKLPPHGRDMPPGRIPSLFDAPIRPPLNFDSDLSRYSNFRRDVEDAIDSSYPQYQRGGGRFSIESTMFEREQRAFEAGLSRGLTNGANSFGFPKGRKPVKPNTRRGRGGKAGGSTWR</sequence>
<dbReference type="InterPro" id="IPR010280">
    <property type="entry name" value="U5_MeTrfase_fam"/>
</dbReference>
<dbReference type="GO" id="GO:0032259">
    <property type="term" value="P:methylation"/>
    <property type="evidence" value="ECO:0007669"/>
    <property type="project" value="UniProtKB-KW"/>
</dbReference>
<dbReference type="AlphaFoldDB" id="A0A1B6EBK6"/>
<dbReference type="InterPro" id="IPR045850">
    <property type="entry name" value="TRM2_met"/>
</dbReference>
<feature type="domain" description="Methyltransferase" evidence="8">
    <location>
        <begin position="485"/>
        <end position="555"/>
    </location>
</feature>
<feature type="region of interest" description="Disordered" evidence="7">
    <location>
        <begin position="49"/>
        <end position="102"/>
    </location>
</feature>
<proteinExistence type="inferred from homology"/>
<dbReference type="InterPro" id="IPR025714">
    <property type="entry name" value="Methyltranfer_dom"/>
</dbReference>
<comment type="caution">
    <text evidence="6">Lacks conserved residue(s) required for the propagation of feature annotation.</text>
</comment>
<dbReference type="EC" id="2.1.1.35" evidence="4"/>
<dbReference type="GO" id="GO:0003723">
    <property type="term" value="F:RNA binding"/>
    <property type="evidence" value="ECO:0007669"/>
    <property type="project" value="TreeGrafter"/>
</dbReference>
<feature type="region of interest" description="Disordered" evidence="7">
    <location>
        <begin position="650"/>
        <end position="686"/>
    </location>
</feature>
<feature type="compositionally biased region" description="Polar residues" evidence="7">
    <location>
        <begin position="60"/>
        <end position="71"/>
    </location>
</feature>
<evidence type="ECO:0000259" key="8">
    <source>
        <dbReference type="Pfam" id="PF13847"/>
    </source>
</evidence>
<dbReference type="InterPro" id="IPR029063">
    <property type="entry name" value="SAM-dependent_MTases_sf"/>
</dbReference>
<dbReference type="GO" id="GO:0030697">
    <property type="term" value="F:tRNA (uracil(54)-C5)-methyltransferase activity, S-adenosyl methionine-dependent"/>
    <property type="evidence" value="ECO:0007669"/>
    <property type="project" value="UniProtKB-EC"/>
</dbReference>
<dbReference type="GO" id="GO:0006396">
    <property type="term" value="P:RNA processing"/>
    <property type="evidence" value="ECO:0007669"/>
    <property type="project" value="InterPro"/>
</dbReference>
<keyword evidence="1 6" id="KW-0489">Methyltransferase</keyword>
<feature type="compositionally biased region" description="Basic and acidic residues" evidence="7">
    <location>
        <begin position="12"/>
        <end position="22"/>
    </location>
</feature>
<evidence type="ECO:0000256" key="1">
    <source>
        <dbReference type="ARBA" id="ARBA00022603"/>
    </source>
</evidence>
<evidence type="ECO:0000256" key="7">
    <source>
        <dbReference type="SAM" id="MobiDB-lite"/>
    </source>
</evidence>
<evidence type="ECO:0000256" key="4">
    <source>
        <dbReference type="ARBA" id="ARBA00033763"/>
    </source>
</evidence>
<feature type="region of interest" description="Disordered" evidence="7">
    <location>
        <begin position="1"/>
        <end position="22"/>
    </location>
</feature>
<organism evidence="9">
    <name type="scientific">Clastoptera arizonana</name>
    <name type="common">Arizona spittle bug</name>
    <dbReference type="NCBI Taxonomy" id="38151"/>
    <lineage>
        <taxon>Eukaryota</taxon>
        <taxon>Metazoa</taxon>
        <taxon>Ecdysozoa</taxon>
        <taxon>Arthropoda</taxon>
        <taxon>Hexapoda</taxon>
        <taxon>Insecta</taxon>
        <taxon>Pterygota</taxon>
        <taxon>Neoptera</taxon>
        <taxon>Paraneoptera</taxon>
        <taxon>Hemiptera</taxon>
        <taxon>Auchenorrhyncha</taxon>
        <taxon>Cercopoidea</taxon>
        <taxon>Clastopteridae</taxon>
        <taxon>Clastoptera</taxon>
    </lineage>
</organism>
<feature type="region of interest" description="Disordered" evidence="7">
    <location>
        <begin position="836"/>
        <end position="869"/>
    </location>
</feature>
<comment type="catalytic activity">
    <reaction evidence="5">
        <text>uridine(54) in tRNA + S-adenosyl-L-methionine = 5-methyluridine(54) in tRNA + S-adenosyl-L-homocysteine + H(+)</text>
        <dbReference type="Rhea" id="RHEA:42712"/>
        <dbReference type="Rhea" id="RHEA-COMP:10167"/>
        <dbReference type="Rhea" id="RHEA-COMP:10193"/>
        <dbReference type="ChEBI" id="CHEBI:15378"/>
        <dbReference type="ChEBI" id="CHEBI:57856"/>
        <dbReference type="ChEBI" id="CHEBI:59789"/>
        <dbReference type="ChEBI" id="CHEBI:65315"/>
        <dbReference type="ChEBI" id="CHEBI:74447"/>
        <dbReference type="EC" id="2.1.1.35"/>
    </reaction>
    <physiologicalReaction direction="left-to-right" evidence="5">
        <dbReference type="Rhea" id="RHEA:42713"/>
    </physiologicalReaction>
</comment>
<feature type="compositionally biased region" description="Polar residues" evidence="7">
    <location>
        <begin position="89"/>
        <end position="102"/>
    </location>
</feature>
<feature type="binding site" evidence="6">
    <location>
        <position position="564"/>
    </location>
    <ligand>
        <name>S-adenosyl-L-methionine</name>
        <dbReference type="ChEBI" id="CHEBI:59789"/>
    </ligand>
</feature>
<evidence type="ECO:0000256" key="5">
    <source>
        <dbReference type="ARBA" id="ARBA00047278"/>
    </source>
</evidence>
<feature type="compositionally biased region" description="Basic residues" evidence="7">
    <location>
        <begin position="664"/>
        <end position="674"/>
    </location>
</feature>
<protein>
    <recommendedName>
        <fullName evidence="4">tRNA (uracil(54)-C(5))-methyltransferase</fullName>
        <ecNumber evidence="4">2.1.1.35</ecNumber>
    </recommendedName>
</protein>
<feature type="binding site" evidence="6">
    <location>
        <position position="515"/>
    </location>
    <ligand>
        <name>S-adenosyl-L-methionine</name>
        <dbReference type="ChEBI" id="CHEBI:59789"/>
    </ligand>
</feature>
<gene>
    <name evidence="9" type="ORF">g.13989</name>
</gene>
<comment type="similarity">
    <text evidence="6">Belongs to the class I-like SAM-binding methyltransferase superfamily. RNA M5U methyltransferase family.</text>
</comment>
<evidence type="ECO:0000256" key="3">
    <source>
        <dbReference type="ARBA" id="ARBA00022691"/>
    </source>
</evidence>
<reference evidence="9" key="1">
    <citation type="submission" date="2015-12" db="EMBL/GenBank/DDBJ databases">
        <title>De novo transcriptome assembly of four potential Pierce s Disease insect vectors from Arizona vineyards.</title>
        <authorList>
            <person name="Tassone E.E."/>
        </authorList>
    </citation>
    <scope>NUCLEOTIDE SEQUENCE</scope>
</reference>
<keyword evidence="3 6" id="KW-0949">S-adenosyl-L-methionine</keyword>
<dbReference type="SUPFAM" id="SSF53335">
    <property type="entry name" value="S-adenosyl-L-methionine-dependent methyltransferases"/>
    <property type="match status" value="1"/>
</dbReference>
<evidence type="ECO:0000313" key="9">
    <source>
        <dbReference type="EMBL" id="JAS35318.1"/>
    </source>
</evidence>
<accession>A0A1B6EBK6</accession>
<dbReference type="CDD" id="cd02440">
    <property type="entry name" value="AdoMet_MTases"/>
    <property type="match status" value="1"/>
</dbReference>
<dbReference type="PANTHER" id="PTHR45904">
    <property type="entry name" value="TRNA (URACIL-5-)-METHYLTRANSFERASE"/>
    <property type="match status" value="1"/>
</dbReference>